<keyword evidence="1" id="KW-0812">Transmembrane</keyword>
<protein>
    <submittedName>
        <fullName evidence="2">DUF2177 family protein</fullName>
    </submittedName>
</protein>
<accession>A0ABT1CP08</accession>
<dbReference type="Pfam" id="PF09945">
    <property type="entry name" value="DUF2177"/>
    <property type="match status" value="1"/>
</dbReference>
<evidence type="ECO:0000313" key="3">
    <source>
        <dbReference type="Proteomes" id="UP001320715"/>
    </source>
</evidence>
<proteinExistence type="predicted"/>
<keyword evidence="1" id="KW-0472">Membrane</keyword>
<dbReference type="EMBL" id="JAAAML010000001">
    <property type="protein sequence ID" value="MCO6407121.1"/>
    <property type="molecule type" value="Genomic_DNA"/>
</dbReference>
<feature type="transmembrane region" description="Helical" evidence="1">
    <location>
        <begin position="76"/>
        <end position="92"/>
    </location>
</feature>
<feature type="transmembrane region" description="Helical" evidence="1">
    <location>
        <begin position="9"/>
        <end position="28"/>
    </location>
</feature>
<gene>
    <name evidence="2" type="ORF">GTW23_02950</name>
</gene>
<dbReference type="Proteomes" id="UP001320715">
    <property type="component" value="Unassembled WGS sequence"/>
</dbReference>
<reference evidence="2 3" key="1">
    <citation type="submission" date="2020-01" db="EMBL/GenBank/DDBJ databases">
        <title>Genomes of bacteria type strains.</title>
        <authorList>
            <person name="Chen J."/>
            <person name="Zhu S."/>
            <person name="Yang J."/>
        </authorList>
    </citation>
    <scope>NUCLEOTIDE SEQUENCE [LARGE SCALE GENOMIC DNA]</scope>
    <source>
        <strain evidence="2 3">DSM 16655</strain>
    </source>
</reference>
<dbReference type="InterPro" id="IPR018687">
    <property type="entry name" value="DUF2177_membr"/>
</dbReference>
<name>A0ABT1CP08_9HYPH</name>
<feature type="transmembrane region" description="Helical" evidence="1">
    <location>
        <begin position="112"/>
        <end position="130"/>
    </location>
</feature>
<evidence type="ECO:0000256" key="1">
    <source>
        <dbReference type="SAM" id="Phobius"/>
    </source>
</evidence>
<sequence>MPAGFLKAWAGTAAFILVIDAIWLGFIARGFYARQLGDLMLDQPKLSIAALFYIMYSAVVVLLASAPAFRSGSLQDALLLGAILGFAAYGTYDITNMATLKNWPVTMSLVDMAWGTLLTAAASATGYWVLRWV</sequence>
<keyword evidence="1" id="KW-1133">Transmembrane helix</keyword>
<keyword evidence="3" id="KW-1185">Reference proteome</keyword>
<evidence type="ECO:0000313" key="2">
    <source>
        <dbReference type="EMBL" id="MCO6407121.1"/>
    </source>
</evidence>
<comment type="caution">
    <text evidence="2">The sequence shown here is derived from an EMBL/GenBank/DDBJ whole genome shotgun (WGS) entry which is preliminary data.</text>
</comment>
<feature type="transmembrane region" description="Helical" evidence="1">
    <location>
        <begin position="48"/>
        <end position="69"/>
    </location>
</feature>
<organism evidence="2 3">
    <name type="scientific">Hoeflea alexandrii</name>
    <dbReference type="NCBI Taxonomy" id="288436"/>
    <lineage>
        <taxon>Bacteria</taxon>
        <taxon>Pseudomonadati</taxon>
        <taxon>Pseudomonadota</taxon>
        <taxon>Alphaproteobacteria</taxon>
        <taxon>Hyphomicrobiales</taxon>
        <taxon>Rhizobiaceae</taxon>
        <taxon>Hoeflea</taxon>
    </lineage>
</organism>